<accession>A0A848FEY5</accession>
<evidence type="ECO:0000313" key="4">
    <source>
        <dbReference type="Proteomes" id="UP000574067"/>
    </source>
</evidence>
<dbReference type="RefSeq" id="WP_169162880.1">
    <property type="nucleotide sequence ID" value="NZ_JABBFW010000025.1"/>
</dbReference>
<dbReference type="InterPro" id="IPR005064">
    <property type="entry name" value="BUG"/>
</dbReference>
<dbReference type="Gene3D" id="3.40.190.10">
    <property type="entry name" value="Periplasmic binding protein-like II"/>
    <property type="match status" value="1"/>
</dbReference>
<gene>
    <name evidence="3" type="ORF">HHL10_23695</name>
</gene>
<dbReference type="Gene3D" id="3.40.190.150">
    <property type="entry name" value="Bordetella uptake gene, domain 1"/>
    <property type="match status" value="1"/>
</dbReference>
<dbReference type="AlphaFoldDB" id="A0A848FEY5"/>
<protein>
    <submittedName>
        <fullName evidence="3">Tripartite tricarboxylate transporter substrate binding protein</fullName>
    </submittedName>
</protein>
<dbReference type="PANTHER" id="PTHR42928:SF5">
    <property type="entry name" value="BLR1237 PROTEIN"/>
    <property type="match status" value="1"/>
</dbReference>
<organism evidence="3 4">
    <name type="scientific">Azohydromonas caseinilytica</name>
    <dbReference type="NCBI Taxonomy" id="2728836"/>
    <lineage>
        <taxon>Bacteria</taxon>
        <taxon>Pseudomonadati</taxon>
        <taxon>Pseudomonadota</taxon>
        <taxon>Betaproteobacteria</taxon>
        <taxon>Burkholderiales</taxon>
        <taxon>Sphaerotilaceae</taxon>
        <taxon>Azohydromonas</taxon>
    </lineage>
</organism>
<dbReference type="CDD" id="cd07012">
    <property type="entry name" value="PBP2_Bug_TTT"/>
    <property type="match status" value="1"/>
</dbReference>
<dbReference type="Pfam" id="PF03401">
    <property type="entry name" value="TctC"/>
    <property type="match status" value="1"/>
</dbReference>
<evidence type="ECO:0000256" key="1">
    <source>
        <dbReference type="ARBA" id="ARBA00006987"/>
    </source>
</evidence>
<reference evidence="3 4" key="1">
    <citation type="submission" date="2020-04" db="EMBL/GenBank/DDBJ databases">
        <title>Azohydromonas sp. isolated from soil.</title>
        <authorList>
            <person name="Dahal R.H."/>
        </authorList>
    </citation>
    <scope>NUCLEOTIDE SEQUENCE [LARGE SCALE GENOMIC DNA]</scope>
    <source>
        <strain evidence="3 4">G-1-1-14</strain>
    </source>
</reference>
<dbReference type="PIRSF" id="PIRSF017082">
    <property type="entry name" value="YflP"/>
    <property type="match status" value="1"/>
</dbReference>
<proteinExistence type="inferred from homology"/>
<dbReference type="InterPro" id="IPR006311">
    <property type="entry name" value="TAT_signal"/>
</dbReference>
<comment type="similarity">
    <text evidence="1">Belongs to the UPF0065 (bug) family.</text>
</comment>
<feature type="chain" id="PRO_5032775695" evidence="2">
    <location>
        <begin position="29"/>
        <end position="328"/>
    </location>
</feature>
<keyword evidence="2" id="KW-0732">Signal</keyword>
<dbReference type="PANTHER" id="PTHR42928">
    <property type="entry name" value="TRICARBOXYLATE-BINDING PROTEIN"/>
    <property type="match status" value="1"/>
</dbReference>
<dbReference type="SUPFAM" id="SSF53850">
    <property type="entry name" value="Periplasmic binding protein-like II"/>
    <property type="match status" value="1"/>
</dbReference>
<evidence type="ECO:0000256" key="2">
    <source>
        <dbReference type="SAM" id="SignalP"/>
    </source>
</evidence>
<comment type="caution">
    <text evidence="3">The sequence shown here is derived from an EMBL/GenBank/DDBJ whole genome shotgun (WGS) entry which is preliminary data.</text>
</comment>
<evidence type="ECO:0000313" key="3">
    <source>
        <dbReference type="EMBL" id="NML17978.1"/>
    </source>
</evidence>
<dbReference type="InterPro" id="IPR042100">
    <property type="entry name" value="Bug_dom1"/>
</dbReference>
<sequence length="328" mass="34731">MTTASRSRRHLLQAAALCALSATLPAMAQQAAWPTKPIRLVVGFPPGGTTDVMARVVAVPLQKALGQTLIVDNKPGASGNLAVSEVSKAAADGYTLMVAPISVQTANPHLFKPALHPERDLQPVASLGYAQLYLVARKDLPVKSVSELVQLAKAQPGKLTYGSGGPGTQMHLVGELFRQQAGVDAVHVPYRGAAPALQDLLASQIDYYFDPATGFSHIREGRAKLLAVSGSKRSPFFPDTPTLAEAGVKGVELGNWFGLFAPAATPPEVVARLGREIAKAVAQPEVKQRFAELGVEPVAQEGATFRKTVADESRVLAALIRDRRIAID</sequence>
<keyword evidence="4" id="KW-1185">Reference proteome</keyword>
<feature type="signal peptide" evidence="2">
    <location>
        <begin position="1"/>
        <end position="28"/>
    </location>
</feature>
<dbReference type="PROSITE" id="PS51318">
    <property type="entry name" value="TAT"/>
    <property type="match status" value="1"/>
</dbReference>
<name>A0A848FEY5_9BURK</name>
<dbReference type="EMBL" id="JABBFW010000025">
    <property type="protein sequence ID" value="NML17978.1"/>
    <property type="molecule type" value="Genomic_DNA"/>
</dbReference>
<dbReference type="Proteomes" id="UP000574067">
    <property type="component" value="Unassembled WGS sequence"/>
</dbReference>